<keyword evidence="1" id="KW-0732">Signal</keyword>
<evidence type="ECO:0000313" key="4">
    <source>
        <dbReference type="Proteomes" id="UP000033608"/>
    </source>
</evidence>
<keyword evidence="4" id="KW-1185">Reference proteome</keyword>
<feature type="signal peptide" evidence="1">
    <location>
        <begin position="1"/>
        <end position="26"/>
    </location>
</feature>
<reference evidence="3 5" key="2">
    <citation type="submission" date="2016-11" db="EMBL/GenBank/DDBJ databases">
        <authorList>
            <person name="Jaros S."/>
            <person name="Januszkiewicz K."/>
            <person name="Wedrychowicz H."/>
        </authorList>
    </citation>
    <scope>NUCLEOTIDE SEQUENCE [LARGE SCALE GENOMIC DNA]</scope>
    <source>
        <strain evidence="3 5">DSM 17137</strain>
    </source>
</reference>
<protein>
    <recommendedName>
        <fullName evidence="6">UrcA family protein</fullName>
    </recommendedName>
</protein>
<dbReference type="AlphaFoldDB" id="A0A0F5L1S5"/>
<gene>
    <name evidence="3" type="ORF">SAMN02745223_03429</name>
    <name evidence="2" type="ORF">VW29_19785</name>
</gene>
<dbReference type="Proteomes" id="UP000184533">
    <property type="component" value="Unassembled WGS sequence"/>
</dbReference>
<organism evidence="2 4">
    <name type="scientific">Devosia limi DSM 17137</name>
    <dbReference type="NCBI Taxonomy" id="1121477"/>
    <lineage>
        <taxon>Bacteria</taxon>
        <taxon>Pseudomonadati</taxon>
        <taxon>Pseudomonadota</taxon>
        <taxon>Alphaproteobacteria</taxon>
        <taxon>Hyphomicrobiales</taxon>
        <taxon>Devosiaceae</taxon>
        <taxon>Devosia</taxon>
    </lineage>
</organism>
<dbReference type="PATRIC" id="fig|1121477.3.peg.738"/>
<name>A0A0F5L1S5_9HYPH</name>
<proteinExistence type="predicted"/>
<evidence type="ECO:0008006" key="6">
    <source>
        <dbReference type="Google" id="ProtNLM"/>
    </source>
</evidence>
<evidence type="ECO:0000256" key="1">
    <source>
        <dbReference type="SAM" id="SignalP"/>
    </source>
</evidence>
<feature type="chain" id="PRO_5015038196" description="UrcA family protein" evidence="1">
    <location>
        <begin position="27"/>
        <end position="115"/>
    </location>
</feature>
<accession>A0A0F5L1S5</accession>
<dbReference type="EMBL" id="LAJF01000152">
    <property type="protein sequence ID" value="KKB76323.1"/>
    <property type="molecule type" value="Genomic_DNA"/>
</dbReference>
<dbReference type="Proteomes" id="UP000033608">
    <property type="component" value="Unassembled WGS sequence"/>
</dbReference>
<dbReference type="RefSeq" id="WP_046137019.1">
    <property type="nucleotide sequence ID" value="NZ_FQVC01000012.1"/>
</dbReference>
<evidence type="ECO:0000313" key="2">
    <source>
        <dbReference type="EMBL" id="KKB76323.1"/>
    </source>
</evidence>
<evidence type="ECO:0000313" key="5">
    <source>
        <dbReference type="Proteomes" id="UP000184533"/>
    </source>
</evidence>
<evidence type="ECO:0000313" key="3">
    <source>
        <dbReference type="EMBL" id="SHF73258.1"/>
    </source>
</evidence>
<reference evidence="2 4" key="1">
    <citation type="submission" date="2015-03" db="EMBL/GenBank/DDBJ databases">
        <authorList>
            <person name="Hassan Y.I."/>
            <person name="Lepp D."/>
            <person name="Zhou T."/>
        </authorList>
    </citation>
    <scope>NUCLEOTIDE SEQUENCE [LARGE SCALE GENOMIC DNA]</scope>
    <source>
        <strain evidence="2 4">DSM 17137</strain>
    </source>
</reference>
<dbReference type="EMBL" id="FQVC01000012">
    <property type="protein sequence ID" value="SHF73258.1"/>
    <property type="molecule type" value="Genomic_DNA"/>
</dbReference>
<sequence length="115" mass="12401">MNMRTGLVTTFLVAAAAAMHLSPASAAQTIEYTAQDLKVDTAIAVYFAEGNGRSQPYYFSLNGALTQMVMCKATFDSQKSRILTALRSHPDFKGRTPVAAACARTNQTPLRPSAR</sequence>
<dbReference type="STRING" id="1121477.SAMN02745223_03429"/>